<evidence type="ECO:0000259" key="1">
    <source>
        <dbReference type="Pfam" id="PF05699"/>
    </source>
</evidence>
<organism evidence="3 4">
    <name type="scientific">Chenopodium quinoa</name>
    <name type="common">Quinoa</name>
    <dbReference type="NCBI Taxonomy" id="63459"/>
    <lineage>
        <taxon>Eukaryota</taxon>
        <taxon>Viridiplantae</taxon>
        <taxon>Streptophyta</taxon>
        <taxon>Embryophyta</taxon>
        <taxon>Tracheophyta</taxon>
        <taxon>Spermatophyta</taxon>
        <taxon>Magnoliopsida</taxon>
        <taxon>eudicotyledons</taxon>
        <taxon>Gunneridae</taxon>
        <taxon>Pentapetalae</taxon>
        <taxon>Caryophyllales</taxon>
        <taxon>Chenopodiaceae</taxon>
        <taxon>Chenopodioideae</taxon>
        <taxon>Atripliceae</taxon>
        <taxon>Chenopodium</taxon>
    </lineage>
</organism>
<dbReference type="GO" id="GO:0003677">
    <property type="term" value="F:DNA binding"/>
    <property type="evidence" value="ECO:0007669"/>
    <property type="project" value="InterPro"/>
</dbReference>
<dbReference type="SUPFAM" id="SSF53098">
    <property type="entry name" value="Ribonuclease H-like"/>
    <property type="match status" value="1"/>
</dbReference>
<accession>A0A803MQT2</accession>
<dbReference type="Proteomes" id="UP000596660">
    <property type="component" value="Unplaced"/>
</dbReference>
<dbReference type="Pfam" id="PF14372">
    <property type="entry name" value="hAT-like_RNase-H"/>
    <property type="match status" value="1"/>
</dbReference>
<dbReference type="Pfam" id="PF05699">
    <property type="entry name" value="Dimer_Tnp_hAT"/>
    <property type="match status" value="1"/>
</dbReference>
<keyword evidence="4" id="KW-1185">Reference proteome</keyword>
<reference evidence="3" key="2">
    <citation type="submission" date="2021-03" db="UniProtKB">
        <authorList>
            <consortium name="EnsemblPlants"/>
        </authorList>
    </citation>
    <scope>IDENTIFICATION</scope>
</reference>
<evidence type="ECO:0008006" key="5">
    <source>
        <dbReference type="Google" id="ProtNLM"/>
    </source>
</evidence>
<protein>
    <recommendedName>
        <fullName evidence="5">Transposase</fullName>
    </recommendedName>
</protein>
<name>A0A803MQT2_CHEQI</name>
<dbReference type="InterPro" id="IPR025525">
    <property type="entry name" value="hAT-like_transposase_RNase-H"/>
</dbReference>
<dbReference type="AlphaFoldDB" id="A0A803MQT2"/>
<dbReference type="PANTHER" id="PTHR23272:SF184">
    <property type="entry name" value="OS03G0311250 PROTEIN"/>
    <property type="match status" value="1"/>
</dbReference>
<dbReference type="GO" id="GO:0046983">
    <property type="term" value="F:protein dimerization activity"/>
    <property type="evidence" value="ECO:0007669"/>
    <property type="project" value="InterPro"/>
</dbReference>
<reference evidence="3" key="1">
    <citation type="journal article" date="2017" name="Nature">
        <title>The genome of Chenopodium quinoa.</title>
        <authorList>
            <person name="Jarvis D.E."/>
            <person name="Ho Y.S."/>
            <person name="Lightfoot D.J."/>
            <person name="Schmoeckel S.M."/>
            <person name="Li B."/>
            <person name="Borm T.J.A."/>
            <person name="Ohyanagi H."/>
            <person name="Mineta K."/>
            <person name="Michell C.T."/>
            <person name="Saber N."/>
            <person name="Kharbatia N.M."/>
            <person name="Rupper R.R."/>
            <person name="Sharp A.R."/>
            <person name="Dally N."/>
            <person name="Boughton B.A."/>
            <person name="Woo Y.H."/>
            <person name="Gao G."/>
            <person name="Schijlen E.G.W.M."/>
            <person name="Guo X."/>
            <person name="Momin A.A."/>
            <person name="Negrao S."/>
            <person name="Al-Babili S."/>
            <person name="Gehring C."/>
            <person name="Roessner U."/>
            <person name="Jung C."/>
            <person name="Murphy K."/>
            <person name="Arold S.T."/>
            <person name="Gojobori T."/>
            <person name="van der Linden C.G."/>
            <person name="van Loo E.N."/>
            <person name="Jellen E.N."/>
            <person name="Maughan P.J."/>
            <person name="Tester M."/>
        </authorList>
    </citation>
    <scope>NUCLEOTIDE SEQUENCE [LARGE SCALE GENOMIC DNA]</scope>
    <source>
        <strain evidence="3">cv. PI 614886</strain>
    </source>
</reference>
<proteinExistence type="predicted"/>
<evidence type="ECO:0000313" key="4">
    <source>
        <dbReference type="Proteomes" id="UP000596660"/>
    </source>
</evidence>
<sequence length="211" mass="23941">MSIAMKQKFDKYWRNVNKMDKPIYVASILDPHCKFILVELSLIDMHGKEKGSKLANNEVKEFTYTLFDEYRNMYTSSISQSSQQGDSMPIDVDVDFDVDDSAFGIEGGDDYMKNLGYVMNKLDRFIHECIGLEEEELDALTWWGIDGHRYPVLKCIARDILVVPLSTVASESAFSTGGRTLDPFRSSLTPKDGSSPYLFTRLVKSKGIANY</sequence>
<dbReference type="Gramene" id="AUR62033633-RA">
    <property type="protein sequence ID" value="AUR62033633-RA:cds"/>
    <property type="gene ID" value="AUR62033633"/>
</dbReference>
<dbReference type="OMA" id="HECIGLE"/>
<dbReference type="InterPro" id="IPR012337">
    <property type="entry name" value="RNaseH-like_sf"/>
</dbReference>
<dbReference type="EnsemblPlants" id="AUR62033633-RA">
    <property type="protein sequence ID" value="AUR62033633-RA:cds"/>
    <property type="gene ID" value="AUR62033633"/>
</dbReference>
<dbReference type="PANTHER" id="PTHR23272">
    <property type="entry name" value="BED FINGER-RELATED"/>
    <property type="match status" value="1"/>
</dbReference>
<evidence type="ECO:0000313" key="3">
    <source>
        <dbReference type="EnsemblPlants" id="AUR62033633-RA:cds"/>
    </source>
</evidence>
<evidence type="ECO:0000259" key="2">
    <source>
        <dbReference type="Pfam" id="PF14372"/>
    </source>
</evidence>
<feature type="domain" description="hAT-like transposase RNase-H fold" evidence="2">
    <location>
        <begin position="1"/>
        <end position="70"/>
    </location>
</feature>
<dbReference type="InterPro" id="IPR008906">
    <property type="entry name" value="HATC_C_dom"/>
</dbReference>
<feature type="domain" description="HAT C-terminal dimerisation" evidence="1">
    <location>
        <begin position="122"/>
        <end position="191"/>
    </location>
</feature>